<evidence type="ECO:0000313" key="3">
    <source>
        <dbReference type="Proteomes" id="UP000266841"/>
    </source>
</evidence>
<feature type="chain" id="PRO_5003841771" evidence="1">
    <location>
        <begin position="28"/>
        <end position="117"/>
    </location>
</feature>
<name>K0TF76_THAOC</name>
<comment type="caution">
    <text evidence="2">The sequence shown here is derived from an EMBL/GenBank/DDBJ whole genome shotgun (WGS) entry which is preliminary data.</text>
</comment>
<feature type="non-terminal residue" evidence="2">
    <location>
        <position position="1"/>
    </location>
</feature>
<accession>K0TF76</accession>
<keyword evidence="1" id="KW-0732">Signal</keyword>
<gene>
    <name evidence="2" type="ORF">THAOC_06319</name>
</gene>
<evidence type="ECO:0000256" key="1">
    <source>
        <dbReference type="SAM" id="SignalP"/>
    </source>
</evidence>
<protein>
    <submittedName>
        <fullName evidence="2">Uncharacterized protein</fullName>
    </submittedName>
</protein>
<dbReference type="Proteomes" id="UP000266841">
    <property type="component" value="Unassembled WGS sequence"/>
</dbReference>
<dbReference type="AlphaFoldDB" id="K0TF76"/>
<proteinExistence type="predicted"/>
<organism evidence="2 3">
    <name type="scientific">Thalassiosira oceanica</name>
    <name type="common">Marine diatom</name>
    <dbReference type="NCBI Taxonomy" id="159749"/>
    <lineage>
        <taxon>Eukaryota</taxon>
        <taxon>Sar</taxon>
        <taxon>Stramenopiles</taxon>
        <taxon>Ochrophyta</taxon>
        <taxon>Bacillariophyta</taxon>
        <taxon>Coscinodiscophyceae</taxon>
        <taxon>Thalassiosirophycidae</taxon>
        <taxon>Thalassiosirales</taxon>
        <taxon>Thalassiosiraceae</taxon>
        <taxon>Thalassiosira</taxon>
    </lineage>
</organism>
<reference evidence="2 3" key="1">
    <citation type="journal article" date="2012" name="Genome Biol.">
        <title>Genome and low-iron response of an oceanic diatom adapted to chronic iron limitation.</title>
        <authorList>
            <person name="Lommer M."/>
            <person name="Specht M."/>
            <person name="Roy A.S."/>
            <person name="Kraemer L."/>
            <person name="Andreson R."/>
            <person name="Gutowska M.A."/>
            <person name="Wolf J."/>
            <person name="Bergner S.V."/>
            <person name="Schilhabel M.B."/>
            <person name="Klostermeier U.C."/>
            <person name="Beiko R.G."/>
            <person name="Rosenstiel P."/>
            <person name="Hippler M."/>
            <person name="Laroche J."/>
        </authorList>
    </citation>
    <scope>NUCLEOTIDE SEQUENCE [LARGE SCALE GENOMIC DNA]</scope>
    <source>
        <strain evidence="2 3">CCMP1005</strain>
    </source>
</reference>
<sequence>SLILQFCGTLLARLLVLLAVGPLAVHAAVLDEEAGRAALELDDVTGTGSRPTIGASLVIIFHHRQAAHSELRMPEIFECAKKVSARAREKSTGAASVGRAAGSDTVTPAAAADVWFA</sequence>
<keyword evidence="3" id="KW-1185">Reference proteome</keyword>
<feature type="signal peptide" evidence="1">
    <location>
        <begin position="1"/>
        <end position="27"/>
    </location>
</feature>
<evidence type="ECO:0000313" key="2">
    <source>
        <dbReference type="EMBL" id="EJK72176.1"/>
    </source>
</evidence>
<dbReference type="EMBL" id="AGNL01006266">
    <property type="protein sequence ID" value="EJK72176.1"/>
    <property type="molecule type" value="Genomic_DNA"/>
</dbReference>